<dbReference type="RefSeq" id="WP_343920201.1">
    <property type="nucleotide sequence ID" value="NZ_BAAAJT010000002.1"/>
</dbReference>
<feature type="region of interest" description="Disordered" evidence="1">
    <location>
        <begin position="483"/>
        <end position="514"/>
    </location>
</feature>
<dbReference type="SUPFAM" id="SSF49299">
    <property type="entry name" value="PKD domain"/>
    <property type="match status" value="1"/>
</dbReference>
<protein>
    <submittedName>
        <fullName evidence="4">PKD domain-containing protein</fullName>
    </submittedName>
</protein>
<name>A0ABW4TRY2_9ACTN</name>
<reference evidence="5" key="1">
    <citation type="journal article" date="2019" name="Int. J. Syst. Evol. Microbiol.">
        <title>The Global Catalogue of Microorganisms (GCM) 10K type strain sequencing project: providing services to taxonomists for standard genome sequencing and annotation.</title>
        <authorList>
            <consortium name="The Broad Institute Genomics Platform"/>
            <consortium name="The Broad Institute Genome Sequencing Center for Infectious Disease"/>
            <person name="Wu L."/>
            <person name="Ma J."/>
        </authorList>
    </citation>
    <scope>NUCLEOTIDE SEQUENCE [LARGE SCALE GENOMIC DNA]</scope>
    <source>
        <strain evidence="5">CGMCC 1.12477</strain>
    </source>
</reference>
<dbReference type="Pfam" id="PF18911">
    <property type="entry name" value="PKD_4"/>
    <property type="match status" value="1"/>
</dbReference>
<dbReference type="InterPro" id="IPR000601">
    <property type="entry name" value="PKD_dom"/>
</dbReference>
<dbReference type="Pfam" id="PF11721">
    <property type="entry name" value="Malectin"/>
    <property type="match status" value="1"/>
</dbReference>
<dbReference type="Gene3D" id="2.60.120.430">
    <property type="entry name" value="Galactose-binding lectin"/>
    <property type="match status" value="1"/>
</dbReference>
<dbReference type="InterPro" id="IPR035986">
    <property type="entry name" value="PKD_dom_sf"/>
</dbReference>
<keyword evidence="5" id="KW-1185">Reference proteome</keyword>
<feature type="signal peptide" evidence="2">
    <location>
        <begin position="1"/>
        <end position="28"/>
    </location>
</feature>
<dbReference type="Proteomes" id="UP001597351">
    <property type="component" value="Unassembled WGS sequence"/>
</dbReference>
<keyword evidence="2" id="KW-0732">Signal</keyword>
<evidence type="ECO:0000313" key="4">
    <source>
        <dbReference type="EMBL" id="MFD1948292.1"/>
    </source>
</evidence>
<comment type="caution">
    <text evidence="4">The sequence shown here is derived from an EMBL/GenBank/DDBJ whole genome shotgun (WGS) entry which is preliminary data.</text>
</comment>
<organism evidence="4 5">
    <name type="scientific">Nocardioides aestuarii</name>
    <dbReference type="NCBI Taxonomy" id="252231"/>
    <lineage>
        <taxon>Bacteria</taxon>
        <taxon>Bacillati</taxon>
        <taxon>Actinomycetota</taxon>
        <taxon>Actinomycetes</taxon>
        <taxon>Propionibacteriales</taxon>
        <taxon>Nocardioidaceae</taxon>
        <taxon>Nocardioides</taxon>
    </lineage>
</organism>
<sequence length="1141" mass="118362">MNRSTTVLPALAGLLLAGLVATGPTAAAAPPGHDVLPREVPAAGTPGFPDGEVHAITQVGDTMVVGGSFSQVTSGGTTRSASRIVAFDADSGQLVNGFRPTLNGSVEDVLPGPDPGTVYVAGRFSTVNGANQSHVTLLDVATGQVVDGFRPAATNGRIETLVVAQGRLVVGGTFRSAGGQDHRGLASLDPRTGALDPLMDVDVTGHHNDSGSGAQGAVGVRDMVVNGDGSRLAAIGNFKQADGLVRDQVVVLDLTGSSATVAPDWRTRRYEPYCYSFAFDSYMRGMAVSPDGSYFVIGTTGGGNPGTLCDSIARFEFDATGDDVQPTWVSAAGGDTLWGVEITENAVYVGGHQRWMNNSEGRDSNGQGSVPRAGLSAHDPDSGVPLSWNPGRNPRGEAAYVIHATPDGLWVGSNTVWIGNRQWRRERLAFFPLAGGEAPHPETTPGLPGDVLLGGAQAVDPGNVLYRVNAGGSALPGVDGGPAWEADDQSASPYRNSNSNAAGYASGATVDGTVPASTPPQVFDTERWSPNDNPPMSWDFPVEAGLPLQVRVYLANRCTCTSTAGARRFDVALDGQTVLDDVDIVASVGDQRGTMRSWDVTSDGNVDLDFSHVDENPLVNAIEIVRRDLPPPVPAENSLVAVGFDGTTAEAPAATDPRGIDWNDVRGAFVVGDTLFTAETDGYVHRRTFTDDQTGPDVRVDPYNDPFWSDVDTGSNNTYRGRVPDLYGQIGSLTGLTYAGDRIWYTRSGDNQLYWRWFNADSGIVGSETFTANGGRGWADTGGLFVDGDTLYVVSRSSGDLLGVPFDDGPQGAASLVDDTLDWRADAVFIGSGASAPPPPPPPVNEPPTASFTVSCDERVCTVDGSGSRDPEDDLASYDWTFGDGGTAAGRTAGHTYADDGTYTIRLEVTDGEGATDATTRQVTVAAEPPPPPPTGDVAFRASASETGNRPAPRVVVPGNVAAGDQLVLVGTFQDKAAVSDPIGWDRAGEDAQRGMTSVVWTRTATGGDAGSTVTTPAGTRLKYALALTAYAGVDTTDPVAAIASATDRNQTQHVSPEVDAPAGAWALQAWTDKSGSTVDWSAPAGVTVREEAIGNGGGRITALLADSNGPVSAGTVGGMTATTNATSHGISWTVVLAPAP</sequence>
<feature type="compositionally biased region" description="Polar residues" evidence="1">
    <location>
        <begin position="357"/>
        <end position="368"/>
    </location>
</feature>
<accession>A0ABW4TRY2</accession>
<dbReference type="InterPro" id="IPR013783">
    <property type="entry name" value="Ig-like_fold"/>
</dbReference>
<evidence type="ECO:0000256" key="2">
    <source>
        <dbReference type="SAM" id="SignalP"/>
    </source>
</evidence>
<dbReference type="InterPro" id="IPR011047">
    <property type="entry name" value="Quinoprotein_ADH-like_sf"/>
</dbReference>
<feature type="chain" id="PRO_5046204621" evidence="2">
    <location>
        <begin position="29"/>
        <end position="1141"/>
    </location>
</feature>
<dbReference type="InterPro" id="IPR022409">
    <property type="entry name" value="PKD/Chitinase_dom"/>
</dbReference>
<dbReference type="SUPFAM" id="SSF50998">
    <property type="entry name" value="Quinoprotein alcohol dehydrogenase-like"/>
    <property type="match status" value="1"/>
</dbReference>
<dbReference type="Gene3D" id="2.60.40.10">
    <property type="entry name" value="Immunoglobulins"/>
    <property type="match status" value="1"/>
</dbReference>
<feature type="compositionally biased region" description="Low complexity" evidence="1">
    <location>
        <begin position="496"/>
        <end position="508"/>
    </location>
</feature>
<gene>
    <name evidence="4" type="ORF">ACFSDE_15930</name>
</gene>
<evidence type="ECO:0000313" key="5">
    <source>
        <dbReference type="Proteomes" id="UP001597351"/>
    </source>
</evidence>
<evidence type="ECO:0000259" key="3">
    <source>
        <dbReference type="PROSITE" id="PS50093"/>
    </source>
</evidence>
<evidence type="ECO:0000256" key="1">
    <source>
        <dbReference type="SAM" id="MobiDB-lite"/>
    </source>
</evidence>
<feature type="domain" description="PKD" evidence="3">
    <location>
        <begin position="862"/>
        <end position="925"/>
    </location>
</feature>
<dbReference type="CDD" id="cd00146">
    <property type="entry name" value="PKD"/>
    <property type="match status" value="1"/>
</dbReference>
<dbReference type="InterPro" id="IPR021720">
    <property type="entry name" value="Malectin_dom"/>
</dbReference>
<proteinExistence type="predicted"/>
<feature type="region of interest" description="Disordered" evidence="1">
    <location>
        <begin position="357"/>
        <end position="385"/>
    </location>
</feature>
<dbReference type="PROSITE" id="PS50093">
    <property type="entry name" value="PKD"/>
    <property type="match status" value="1"/>
</dbReference>
<dbReference type="EMBL" id="JBHUGD010000003">
    <property type="protein sequence ID" value="MFD1948292.1"/>
    <property type="molecule type" value="Genomic_DNA"/>
</dbReference>
<dbReference type="SMART" id="SM00089">
    <property type="entry name" value="PKD"/>
    <property type="match status" value="1"/>
</dbReference>